<name>A0A3S3U8D1_9RHOB</name>
<dbReference type="InterPro" id="IPR025738">
    <property type="entry name" value="BatD"/>
</dbReference>
<feature type="transmembrane region" description="Helical" evidence="1">
    <location>
        <begin position="284"/>
        <end position="303"/>
    </location>
</feature>
<accession>A0A3S3U8D1</accession>
<dbReference type="Proteomes" id="UP000287168">
    <property type="component" value="Unassembled WGS sequence"/>
</dbReference>
<keyword evidence="1" id="KW-1133">Transmembrane helix</keyword>
<keyword evidence="1" id="KW-0812">Transmembrane</keyword>
<evidence type="ECO:0000313" key="3">
    <source>
        <dbReference type="Proteomes" id="UP000287168"/>
    </source>
</evidence>
<dbReference type="OrthoDB" id="7688940at2"/>
<proteinExistence type="predicted"/>
<dbReference type="RefSeq" id="WP_128488577.1">
    <property type="nucleotide sequence ID" value="NZ_JBHLXB010000002.1"/>
</dbReference>
<evidence type="ECO:0000313" key="2">
    <source>
        <dbReference type="EMBL" id="RWY41443.1"/>
    </source>
</evidence>
<evidence type="ECO:0000256" key="1">
    <source>
        <dbReference type="SAM" id="Phobius"/>
    </source>
</evidence>
<gene>
    <name evidence="2" type="ORF">EP867_09665</name>
</gene>
<dbReference type="PANTHER" id="PTHR40940">
    <property type="entry name" value="PROTEIN BATD-RELATED"/>
    <property type="match status" value="1"/>
</dbReference>
<dbReference type="AlphaFoldDB" id="A0A3S3U8D1"/>
<comment type="caution">
    <text evidence="2">The sequence shown here is derived from an EMBL/GenBank/DDBJ whole genome shotgun (WGS) entry which is preliminary data.</text>
</comment>
<keyword evidence="1" id="KW-0472">Membrane</keyword>
<keyword evidence="3" id="KW-1185">Reference proteome</keyword>
<dbReference type="EMBL" id="SBLC01000011">
    <property type="protein sequence ID" value="RWY41443.1"/>
    <property type="molecule type" value="Genomic_DNA"/>
</dbReference>
<reference evidence="2 3" key="1">
    <citation type="journal article" date="2015" name="Int. J. Syst. Evol. Microbiol.">
        <title>Gemmobacter intermedius sp. nov., isolated from a white stork (Ciconia ciconia).</title>
        <authorList>
            <person name="Kampfer P."/>
            <person name="Jerzak L."/>
            <person name="Wilharm G."/>
            <person name="Golke J."/>
            <person name="Busse H.J."/>
            <person name="Glaeser S.P."/>
        </authorList>
    </citation>
    <scope>NUCLEOTIDE SEQUENCE [LARGE SCALE GENOMIC DNA]</scope>
    <source>
        <strain evidence="2 3">119/4</strain>
    </source>
</reference>
<protein>
    <recommendedName>
        <fullName evidence="4">Protein BatD</fullName>
    </recommendedName>
</protein>
<organism evidence="2 3">
    <name type="scientific">Falsigemmobacter intermedius</name>
    <dbReference type="NCBI Taxonomy" id="1553448"/>
    <lineage>
        <taxon>Bacteria</taxon>
        <taxon>Pseudomonadati</taxon>
        <taxon>Pseudomonadota</taxon>
        <taxon>Alphaproteobacteria</taxon>
        <taxon>Rhodobacterales</taxon>
        <taxon>Paracoccaceae</taxon>
        <taxon>Falsigemmobacter</taxon>
    </lineage>
</organism>
<sequence>MVRGLLIIILLLWPLTVRAEGEFSLTFQLAEPLDRPVVGQMIPVILRGRYDRHIANEKLILPPSETFDWIQTHADEWFEERIDGKSWRILQRHLAIWPRHDGLLHFGPAEHQLTIITRAGQRAEASVKAEPLSVSVAPHPDPMMNGWKFAARAVEIEDVLSADPARLPDGEAVTRRVTLRALGSLPEHLPPRPLISEPWLITFAAPVHREMRRTPEGPVSEVVWEWQFRPEHGEPGVLEPISIPWFDTIAHEMKTVEIPSITIGYASYYTGQTAKGRFSARLKWGLAGAALAGVFAGGLITFWRFGSLQRGAALTQRLRRLDLRRWLALWQARRSGDLLAERRLAEELSLSEAQRRRLDLKIYGPKV</sequence>
<evidence type="ECO:0008006" key="4">
    <source>
        <dbReference type="Google" id="ProtNLM"/>
    </source>
</evidence>
<dbReference type="PANTHER" id="PTHR40940:SF2">
    <property type="entry name" value="BATD"/>
    <property type="match status" value="1"/>
</dbReference>